<accession>A0A848MRK4</accession>
<evidence type="ECO:0000313" key="2">
    <source>
        <dbReference type="Proteomes" id="UP000557857"/>
    </source>
</evidence>
<evidence type="ECO:0000313" key="1">
    <source>
        <dbReference type="EMBL" id="NMP58397.1"/>
    </source>
</evidence>
<comment type="caution">
    <text evidence="1">The sequence shown here is derived from an EMBL/GenBank/DDBJ whole genome shotgun (WGS) entry which is preliminary data.</text>
</comment>
<protein>
    <submittedName>
        <fullName evidence="1">Uncharacterized protein</fullName>
    </submittedName>
</protein>
<gene>
    <name evidence="1" type="ORF">HI921_07960</name>
</gene>
<organism evidence="1 2">
    <name type="scientific">Enterococcus mundtii</name>
    <dbReference type="NCBI Taxonomy" id="53346"/>
    <lineage>
        <taxon>Bacteria</taxon>
        <taxon>Bacillati</taxon>
        <taxon>Bacillota</taxon>
        <taxon>Bacilli</taxon>
        <taxon>Lactobacillales</taxon>
        <taxon>Enterococcaceae</taxon>
        <taxon>Enterococcus</taxon>
    </lineage>
</organism>
<dbReference type="Pfam" id="PF20457">
    <property type="entry name" value="DUF6710"/>
    <property type="match status" value="1"/>
</dbReference>
<dbReference type="AlphaFoldDB" id="A0A848MRK4"/>
<sequence length="276" mass="32126">MKLFSFFKKDDDKKYNINEINLNKKLFVQVINDANYILKESTNNTEEIHPIFTFIKQFTDLITHEAAINSYINGDYHPDHTIPIIFEGRICPRINPEIKYIKIAEEKNWLLENMDNYFIYNKDIPMDLSVFPLILNPWNSGRISNNILHLATDSNPFDKDKYSYNINNYYYYPIGVGQCFGGNHSQYSSKLKGKGTTSINIITDVSEVYNLVSFDGCKFYCGNSAKSNNEIKLEVFDCNDRLEFYSGLLFEIGRLMLDYPEIFPEKIKETISSSFT</sequence>
<dbReference type="EMBL" id="JABCAG010000019">
    <property type="protein sequence ID" value="NMP58397.1"/>
    <property type="molecule type" value="Genomic_DNA"/>
</dbReference>
<proteinExistence type="predicted"/>
<dbReference type="InterPro" id="IPR046556">
    <property type="entry name" value="DUF6710"/>
</dbReference>
<reference evidence="1 2" key="1">
    <citation type="submission" date="2020-04" db="EMBL/GenBank/DDBJ databases">
        <authorList>
            <person name="Abaymova A."/>
            <person name="Teymurazov M."/>
            <person name="Tazyna O."/>
            <person name="Chatushin Y."/>
            <person name="Svetoch E."/>
            <person name="Pereligyn V."/>
            <person name="Pohylenko V."/>
            <person name="Platonov M."/>
            <person name="Kartsev N."/>
            <person name="Skryabin Y."/>
            <person name="Sizova A."/>
            <person name="Solomentsev V."/>
            <person name="Kislichkina A."/>
            <person name="Bogun A."/>
        </authorList>
    </citation>
    <scope>NUCLEOTIDE SEQUENCE [LARGE SCALE GENOMIC DNA]</scope>
    <source>
        <strain evidence="2">SCPM-O-B-8398 (E28)</strain>
    </source>
</reference>
<name>A0A848MRK4_ENTMU</name>
<dbReference type="RefSeq" id="WP_169058598.1">
    <property type="nucleotide sequence ID" value="NZ_JABCAG010000019.1"/>
</dbReference>
<dbReference type="Proteomes" id="UP000557857">
    <property type="component" value="Unassembled WGS sequence"/>
</dbReference>